<evidence type="ECO:0000313" key="4">
    <source>
        <dbReference type="WormBase" id="R12B2.7"/>
    </source>
</evidence>
<dbReference type="RefSeq" id="NP_741150.2">
    <property type="nucleotide sequence ID" value="NM_171133.4"/>
</dbReference>
<keyword evidence="1" id="KW-0812">Transmembrane</keyword>
<reference evidence="2 3" key="1">
    <citation type="journal article" date="1998" name="Science">
        <title>Genome sequence of the nematode C. elegans: a platform for investigating biology.</title>
        <authorList>
            <consortium name="The C. elegans sequencing consortium"/>
            <person name="Sulson J.E."/>
            <person name="Waterston R."/>
        </authorList>
    </citation>
    <scope>NUCLEOTIDE SEQUENCE [LARGE SCALE GENOMIC DNA]</scope>
    <source>
        <strain evidence="2 3">Bristol N2</strain>
    </source>
</reference>
<accession>Q8MPZ4</accession>
<evidence type="ECO:0000313" key="3">
    <source>
        <dbReference type="Proteomes" id="UP000001940"/>
    </source>
</evidence>
<dbReference type="WormBase" id="R12B2.7">
    <property type="protein sequence ID" value="CE32918"/>
    <property type="gene ID" value="WBGene00020021"/>
</dbReference>
<gene>
    <name evidence="2" type="ORF">CELE_R12B2.7</name>
    <name evidence="2 4" type="ORF">R12B2.7</name>
</gene>
<evidence type="ECO:0000256" key="1">
    <source>
        <dbReference type="SAM" id="Phobius"/>
    </source>
</evidence>
<keyword evidence="1" id="KW-0472">Membrane</keyword>
<dbReference type="InParanoid" id="Q8MPZ4"/>
<proteinExistence type="predicted"/>
<feature type="transmembrane region" description="Helical" evidence="1">
    <location>
        <begin position="45"/>
        <end position="63"/>
    </location>
</feature>
<organism evidence="2 3">
    <name type="scientific">Caenorhabditis elegans</name>
    <dbReference type="NCBI Taxonomy" id="6239"/>
    <lineage>
        <taxon>Eukaryota</taxon>
        <taxon>Metazoa</taxon>
        <taxon>Ecdysozoa</taxon>
        <taxon>Nematoda</taxon>
        <taxon>Chromadorea</taxon>
        <taxon>Rhabditida</taxon>
        <taxon>Rhabditina</taxon>
        <taxon>Rhabditomorpha</taxon>
        <taxon>Rhabditoidea</taxon>
        <taxon>Rhabditidae</taxon>
        <taxon>Peloderinae</taxon>
        <taxon>Caenorhabditis</taxon>
    </lineage>
</organism>
<keyword evidence="1" id="KW-1133">Transmembrane helix</keyword>
<dbReference type="Bgee" id="WBGene00020021">
    <property type="expression patterns" value="Expressed in pharyngeal muscle cell (C elegans) and 2 other cell types or tissues"/>
</dbReference>
<dbReference type="AGR" id="WB:WBGene00020021"/>
<evidence type="ECO:0000313" key="2">
    <source>
        <dbReference type="EMBL" id="CCD73319.1"/>
    </source>
</evidence>
<dbReference type="HOGENOM" id="CLU_2673355_0_0_1"/>
<name>Q8MPZ4_CAEEL</name>
<dbReference type="PaxDb" id="6239-R12B2.7"/>
<dbReference type="CTD" id="259510"/>
<dbReference type="EMBL" id="BX284603">
    <property type="protein sequence ID" value="CCD73319.1"/>
    <property type="molecule type" value="Genomic_DNA"/>
</dbReference>
<protein>
    <submittedName>
        <fullName evidence="2">Ovule protein</fullName>
    </submittedName>
</protein>
<keyword evidence="3" id="KW-1185">Reference proteome</keyword>
<dbReference type="UCSC" id="R12B2.7">
    <property type="organism name" value="c. elegans"/>
</dbReference>
<dbReference type="GeneID" id="259510"/>
<dbReference type="KEGG" id="cel:CELE_R12B2.7"/>
<feature type="transmembrane region" description="Helical" evidence="1">
    <location>
        <begin position="12"/>
        <end position="33"/>
    </location>
</feature>
<dbReference type="AlphaFoldDB" id="Q8MPZ4"/>
<sequence length="75" mass="9001">MVFITLFNGLFTFLYHFIFCSLSISDLLMMYFFTSFVIPTLNDKLISLSINAFSFPKLHFYHFQRRKRDGMTIVR</sequence>
<dbReference type="Proteomes" id="UP000001940">
    <property type="component" value="Chromosome III"/>
</dbReference>